<dbReference type="GeneID" id="41969654"/>
<dbReference type="SUPFAM" id="SSF56801">
    <property type="entry name" value="Acetyl-CoA synthetase-like"/>
    <property type="match status" value="1"/>
</dbReference>
<gene>
    <name evidence="6" type="ORF">E0L32_002207</name>
</gene>
<evidence type="ECO:0000313" key="7">
    <source>
        <dbReference type="Proteomes" id="UP000319257"/>
    </source>
</evidence>
<evidence type="ECO:0000256" key="3">
    <source>
        <dbReference type="ARBA" id="ARBA00022741"/>
    </source>
</evidence>
<evidence type="ECO:0000313" key="6">
    <source>
        <dbReference type="EMBL" id="TPX06711.1"/>
    </source>
</evidence>
<protein>
    <recommendedName>
        <fullName evidence="5">AMP-dependent synthetase/ligase domain-containing protein</fullName>
    </recommendedName>
</protein>
<dbReference type="InterPro" id="IPR000873">
    <property type="entry name" value="AMP-dep_synth/lig_dom"/>
</dbReference>
<feature type="domain" description="AMP-dependent synthetase/ligase" evidence="5">
    <location>
        <begin position="110"/>
        <end position="379"/>
    </location>
</feature>
<evidence type="ECO:0000256" key="1">
    <source>
        <dbReference type="ARBA" id="ARBA00006432"/>
    </source>
</evidence>
<sequence>MDEKGMKRPLWQPQDPDTANATVFMSFVNHRHHLHLTSYEDLYQWSIGPSSEEFWRAAYDWLELAPPGTAKTHHKLQPQTQKKSTPDLFPPPNFFPDQRLNIAEHLLRKGKPNDVAIYFAREGVPGVEKVTWERLRRETRNVRDAMISTGVNSGDTVAAIVSNSVYSVVLALACLSIGAVWSSASPDLGANAILDRFSQVNPKIIFTDDGYVYAGKTVDIQLKTVEWARELGKKAPAMMNVVVLPYLSTNPDLSVIYRGIHYDTFLQRGIGRKLEFEMFPFSHPAFILYSSGTGVLLKVKTDTIIQHDARDSDIMFQYTTTSWVMWVLNFVNISAARSILLYDGSPFHPKPTILLELAEQVGVSIFGTSPRYLSEIRARGIRPRAVLPPELYNWFYKVAFPERVHLISMSGGTDIAGSFVGGTPLLPVYCGEMQVKALGMAVNIFDSERSEHVSIEGQERPGELVCTKPFPSQPLRFVGRDGSRKYHDAYFGRYGVGVWCQGDYVQRFSDTGGFVFLGRSFPYSDGVLNPSGVRFGSSEIYAVVESISEIADSICVGQRRSIDSDERVLLFVKLKAGLELTEDLVTEIKIRIKDKYSARHVPKYIFQVADIPYTLTGKKCEINVKNIVCGRRISVGGTVANPESLKLYENYRDLPTDDLKAARTTTKL</sequence>
<comment type="caution">
    <text evidence="6">The sequence shown here is derived from an EMBL/GenBank/DDBJ whole genome shotgun (WGS) entry which is preliminary data.</text>
</comment>
<dbReference type="GO" id="GO:0030729">
    <property type="term" value="F:acetoacetate-CoA ligase activity"/>
    <property type="evidence" value="ECO:0007669"/>
    <property type="project" value="InterPro"/>
</dbReference>
<evidence type="ECO:0000256" key="4">
    <source>
        <dbReference type="ARBA" id="ARBA00022840"/>
    </source>
</evidence>
<dbReference type="PANTHER" id="PTHR42921:SF1">
    <property type="entry name" value="ACETOACETYL-COA SYNTHETASE"/>
    <property type="match status" value="1"/>
</dbReference>
<dbReference type="InterPro" id="IPR042099">
    <property type="entry name" value="ANL_N_sf"/>
</dbReference>
<dbReference type="Pfam" id="PF00501">
    <property type="entry name" value="AMP-binding"/>
    <property type="match status" value="1"/>
</dbReference>
<dbReference type="GO" id="GO:0005524">
    <property type="term" value="F:ATP binding"/>
    <property type="evidence" value="ECO:0007669"/>
    <property type="project" value="UniProtKB-KW"/>
</dbReference>
<dbReference type="PANTHER" id="PTHR42921">
    <property type="entry name" value="ACETOACETYL-COA SYNTHETASE"/>
    <property type="match status" value="1"/>
</dbReference>
<dbReference type="RefSeq" id="XP_030988422.1">
    <property type="nucleotide sequence ID" value="XM_031136371.1"/>
</dbReference>
<evidence type="ECO:0000256" key="2">
    <source>
        <dbReference type="ARBA" id="ARBA00022598"/>
    </source>
</evidence>
<dbReference type="InterPro" id="IPR045851">
    <property type="entry name" value="AMP-bd_C_sf"/>
</dbReference>
<keyword evidence="3" id="KW-0547">Nucleotide-binding</keyword>
<dbReference type="EMBL" id="SKBQ01000009">
    <property type="protein sequence ID" value="TPX06711.1"/>
    <property type="molecule type" value="Genomic_DNA"/>
</dbReference>
<dbReference type="InParanoid" id="A0A507APF3"/>
<proteinExistence type="inferred from homology"/>
<comment type="similarity">
    <text evidence="1">Belongs to the ATP-dependent AMP-binding enzyme family.</text>
</comment>
<organism evidence="6 7">
    <name type="scientific">Thyridium curvatum</name>
    <dbReference type="NCBI Taxonomy" id="1093900"/>
    <lineage>
        <taxon>Eukaryota</taxon>
        <taxon>Fungi</taxon>
        <taxon>Dikarya</taxon>
        <taxon>Ascomycota</taxon>
        <taxon>Pezizomycotina</taxon>
        <taxon>Sordariomycetes</taxon>
        <taxon>Sordariomycetidae</taxon>
        <taxon>Thyridiales</taxon>
        <taxon>Thyridiaceae</taxon>
        <taxon>Thyridium</taxon>
    </lineage>
</organism>
<dbReference type="STRING" id="1093900.A0A507APF3"/>
<reference evidence="6 7" key="1">
    <citation type="submission" date="2019-06" db="EMBL/GenBank/DDBJ databases">
        <title>Draft genome sequence of the filamentous fungus Phialemoniopsis curvata isolated from diesel fuel.</title>
        <authorList>
            <person name="Varaljay V.A."/>
            <person name="Lyon W.J."/>
            <person name="Crouch A.L."/>
            <person name="Drake C.E."/>
            <person name="Hollomon J.M."/>
            <person name="Nadeau L.J."/>
            <person name="Nunn H.S."/>
            <person name="Stevenson B.S."/>
            <person name="Bojanowski C.L."/>
            <person name="Crookes-Goodson W.J."/>
        </authorList>
    </citation>
    <scope>NUCLEOTIDE SEQUENCE [LARGE SCALE GENOMIC DNA]</scope>
    <source>
        <strain evidence="6 7">D216</strain>
    </source>
</reference>
<evidence type="ECO:0000259" key="5">
    <source>
        <dbReference type="Pfam" id="PF00501"/>
    </source>
</evidence>
<dbReference type="NCBIfam" id="TIGR01217">
    <property type="entry name" value="ac_ac_CoA_syn"/>
    <property type="match status" value="1"/>
</dbReference>
<dbReference type="Gene3D" id="3.40.50.12780">
    <property type="entry name" value="N-terminal domain of ligase-like"/>
    <property type="match status" value="1"/>
</dbReference>
<dbReference type="AlphaFoldDB" id="A0A507APF3"/>
<keyword evidence="2" id="KW-0436">Ligase</keyword>
<keyword evidence="7" id="KW-1185">Reference proteome</keyword>
<keyword evidence="4" id="KW-0067">ATP-binding</keyword>
<dbReference type="Proteomes" id="UP000319257">
    <property type="component" value="Unassembled WGS sequence"/>
</dbReference>
<dbReference type="InterPro" id="IPR005914">
    <property type="entry name" value="Acac_CoA_synth"/>
</dbReference>
<dbReference type="GO" id="GO:0006629">
    <property type="term" value="P:lipid metabolic process"/>
    <property type="evidence" value="ECO:0007669"/>
    <property type="project" value="InterPro"/>
</dbReference>
<name>A0A507APF3_9PEZI</name>
<dbReference type="Gene3D" id="3.30.300.30">
    <property type="match status" value="1"/>
</dbReference>
<accession>A0A507APF3</accession>
<dbReference type="OrthoDB" id="10253869at2759"/>